<proteinExistence type="predicted"/>
<feature type="region of interest" description="Disordered" evidence="1">
    <location>
        <begin position="61"/>
        <end position="95"/>
    </location>
</feature>
<feature type="region of interest" description="Disordered" evidence="1">
    <location>
        <begin position="144"/>
        <end position="166"/>
    </location>
</feature>
<dbReference type="eggNOG" id="ENOG502S43U">
    <property type="taxonomic scope" value="Eukaryota"/>
</dbReference>
<reference evidence="4" key="1">
    <citation type="submission" date="2013-01" db="EMBL/GenBank/DDBJ databases">
        <title>Draft Genome Sequence of a Mulberry Tree, Morus notabilis C.K. Schneid.</title>
        <authorList>
            <person name="He N."/>
            <person name="Zhao S."/>
        </authorList>
    </citation>
    <scope>NUCLEOTIDE SEQUENCE</scope>
</reference>
<accession>W9QVG6</accession>
<evidence type="ECO:0000256" key="2">
    <source>
        <dbReference type="SAM" id="Phobius"/>
    </source>
</evidence>
<dbReference type="STRING" id="981085.W9QVG6"/>
<gene>
    <name evidence="3" type="ORF">L484_018067</name>
</gene>
<dbReference type="Proteomes" id="UP000030645">
    <property type="component" value="Unassembled WGS sequence"/>
</dbReference>
<feature type="compositionally biased region" description="Basic and acidic residues" evidence="1">
    <location>
        <begin position="61"/>
        <end position="72"/>
    </location>
</feature>
<name>W9QVG6_9ROSA</name>
<keyword evidence="2" id="KW-0812">Transmembrane</keyword>
<dbReference type="EMBL" id="KE344222">
    <property type="protein sequence ID" value="EXB55141.1"/>
    <property type="molecule type" value="Genomic_DNA"/>
</dbReference>
<keyword evidence="2" id="KW-1133">Transmembrane helix</keyword>
<dbReference type="KEGG" id="mnt:21401046"/>
<evidence type="ECO:0000256" key="1">
    <source>
        <dbReference type="SAM" id="MobiDB-lite"/>
    </source>
</evidence>
<dbReference type="PANTHER" id="PTHR35990:SF1">
    <property type="entry name" value="GAG1AT PROTEIN"/>
    <property type="match status" value="1"/>
</dbReference>
<protein>
    <submittedName>
        <fullName evidence="3">Uncharacterized protein</fullName>
    </submittedName>
</protein>
<dbReference type="PANTHER" id="PTHR35990">
    <property type="entry name" value="GAG1AT PROTEIN"/>
    <property type="match status" value="1"/>
</dbReference>
<feature type="compositionally biased region" description="Gly residues" evidence="1">
    <location>
        <begin position="81"/>
        <end position="95"/>
    </location>
</feature>
<evidence type="ECO:0000313" key="3">
    <source>
        <dbReference type="EMBL" id="EXB55141.1"/>
    </source>
</evidence>
<dbReference type="OrthoDB" id="1881135at2759"/>
<sequence length="166" mass="17950">MSTVEFTSTTRIASLVLKPSIDMSFTEEQLRSQTTKLVHISYQYVVLENKFLSKTWKDRLRTEKAPERESGKAKKMSSGGPKIGSGGGGGGGGSGGGGGFRARIDHYLYSGEKKHVAAGIAIITIVFGIPWVLMNRGSKHQSHQDYLEKADKARSQRLSSGSSSAK</sequence>
<keyword evidence="2" id="KW-0472">Membrane</keyword>
<organism evidence="3 4">
    <name type="scientific">Morus notabilis</name>
    <dbReference type="NCBI Taxonomy" id="981085"/>
    <lineage>
        <taxon>Eukaryota</taxon>
        <taxon>Viridiplantae</taxon>
        <taxon>Streptophyta</taxon>
        <taxon>Embryophyta</taxon>
        <taxon>Tracheophyta</taxon>
        <taxon>Spermatophyta</taxon>
        <taxon>Magnoliopsida</taxon>
        <taxon>eudicotyledons</taxon>
        <taxon>Gunneridae</taxon>
        <taxon>Pentapetalae</taxon>
        <taxon>rosids</taxon>
        <taxon>fabids</taxon>
        <taxon>Rosales</taxon>
        <taxon>Moraceae</taxon>
        <taxon>Moreae</taxon>
        <taxon>Morus</taxon>
    </lineage>
</organism>
<dbReference type="AlphaFoldDB" id="W9QVG6"/>
<evidence type="ECO:0000313" key="4">
    <source>
        <dbReference type="Proteomes" id="UP000030645"/>
    </source>
</evidence>
<feature type="compositionally biased region" description="Basic and acidic residues" evidence="1">
    <location>
        <begin position="144"/>
        <end position="154"/>
    </location>
</feature>
<keyword evidence="4" id="KW-1185">Reference proteome</keyword>
<feature type="transmembrane region" description="Helical" evidence="2">
    <location>
        <begin position="116"/>
        <end position="134"/>
    </location>
</feature>